<feature type="compositionally biased region" description="Basic and acidic residues" evidence="1">
    <location>
        <begin position="1"/>
        <end position="26"/>
    </location>
</feature>
<feature type="compositionally biased region" description="Gly residues" evidence="1">
    <location>
        <begin position="61"/>
        <end position="72"/>
    </location>
</feature>
<sequence length="72" mass="7528">MGKGHEREEHGRHDSAAEHRAGEHIMRVVNPLQHAQQRSGPGHGQRDPGEAGPQHGKTDGQAGGQGGVVAGE</sequence>
<dbReference type="AlphaFoldDB" id="A0AAW8FYF6"/>
<protein>
    <submittedName>
        <fullName evidence="2">Uncharacterized protein</fullName>
    </submittedName>
</protein>
<organism evidence="2 3">
    <name type="scientific">Streptomyces canus</name>
    <dbReference type="NCBI Taxonomy" id="58343"/>
    <lineage>
        <taxon>Bacteria</taxon>
        <taxon>Bacillati</taxon>
        <taxon>Actinomycetota</taxon>
        <taxon>Actinomycetes</taxon>
        <taxon>Kitasatosporales</taxon>
        <taxon>Streptomycetaceae</taxon>
        <taxon>Streptomyces</taxon>
        <taxon>Streptomyces aurantiacus group</taxon>
    </lineage>
</organism>
<reference evidence="2" key="1">
    <citation type="submission" date="2023-07" db="EMBL/GenBank/DDBJ databases">
        <title>Comparative genomics of wheat-associated soil bacteria to identify genetic determinants of phenazine resistance.</title>
        <authorList>
            <person name="Mouncey N."/>
        </authorList>
    </citation>
    <scope>NUCLEOTIDE SEQUENCE</scope>
    <source>
        <strain evidence="2">V4I22</strain>
    </source>
</reference>
<evidence type="ECO:0000256" key="1">
    <source>
        <dbReference type="SAM" id="MobiDB-lite"/>
    </source>
</evidence>
<evidence type="ECO:0000313" key="3">
    <source>
        <dbReference type="Proteomes" id="UP001234216"/>
    </source>
</evidence>
<evidence type="ECO:0000313" key="2">
    <source>
        <dbReference type="EMBL" id="MDQ0913718.1"/>
    </source>
</evidence>
<feature type="region of interest" description="Disordered" evidence="1">
    <location>
        <begin position="1"/>
        <end position="72"/>
    </location>
</feature>
<dbReference type="EMBL" id="JAUSZV010000006">
    <property type="protein sequence ID" value="MDQ0913718.1"/>
    <property type="molecule type" value="Genomic_DNA"/>
</dbReference>
<comment type="caution">
    <text evidence="2">The sequence shown here is derived from an EMBL/GenBank/DDBJ whole genome shotgun (WGS) entry which is preliminary data.</text>
</comment>
<gene>
    <name evidence="2" type="ORF">QFZ22_009790</name>
</gene>
<name>A0AAW8FYF6_9ACTN</name>
<dbReference type="Proteomes" id="UP001234216">
    <property type="component" value="Unassembled WGS sequence"/>
</dbReference>
<accession>A0AAW8FYF6</accession>
<proteinExistence type="predicted"/>